<feature type="compositionally biased region" description="Acidic residues" evidence="1">
    <location>
        <begin position="391"/>
        <end position="401"/>
    </location>
</feature>
<dbReference type="EMBL" id="HG316456">
    <property type="protein sequence ID" value="CDF88890.1"/>
    <property type="molecule type" value="Genomic_DNA"/>
</dbReference>
<name>A0A8J2T5U9_ZYGB2</name>
<feature type="compositionally biased region" description="Basic and acidic residues" evidence="1">
    <location>
        <begin position="225"/>
        <end position="241"/>
    </location>
</feature>
<feature type="compositionally biased region" description="Basic and acidic residues" evidence="1">
    <location>
        <begin position="294"/>
        <end position="366"/>
    </location>
</feature>
<protein>
    <submittedName>
        <fullName evidence="2">ZYBA0S03-04302g1_1</fullName>
    </submittedName>
</protein>
<proteinExistence type="predicted"/>
<evidence type="ECO:0000256" key="1">
    <source>
        <dbReference type="SAM" id="MobiDB-lite"/>
    </source>
</evidence>
<feature type="compositionally biased region" description="Basic and acidic residues" evidence="1">
    <location>
        <begin position="257"/>
        <end position="273"/>
    </location>
</feature>
<organism evidence="2 3">
    <name type="scientific">Zygosaccharomyces bailii (strain CLIB 213 / ATCC 58445 / CBS 680 / BCRC 21525 / NBRC 1098 / NCYC 1416 / NRRL Y-2227)</name>
    <dbReference type="NCBI Taxonomy" id="1333698"/>
    <lineage>
        <taxon>Eukaryota</taxon>
        <taxon>Fungi</taxon>
        <taxon>Dikarya</taxon>
        <taxon>Ascomycota</taxon>
        <taxon>Saccharomycotina</taxon>
        <taxon>Saccharomycetes</taxon>
        <taxon>Saccharomycetales</taxon>
        <taxon>Saccharomycetaceae</taxon>
        <taxon>Zygosaccharomyces</taxon>
    </lineage>
</organism>
<keyword evidence="3" id="KW-1185">Reference proteome</keyword>
<gene>
    <name evidence="2" type="ORF">BN860_04302g</name>
</gene>
<feature type="region of interest" description="Disordered" evidence="1">
    <location>
        <begin position="214"/>
        <end position="426"/>
    </location>
</feature>
<sequence>MFSVLQSPYNIEPITSVFCEPMFLAPEPKRRRCHHGPMGHQPCNIPEQQHESVPIRYEVEEADRGYILSLYRPLKKDALKNELNRQLFSLKEQLYKPTYHYCKFLGGLVEEQPDEEALLRQAMSQLDVDGICRRLARNTFKDYKIELNYRGDELAIVSRLDGVAKEFDLGTHIDDLEILGCRLDKSYTNAVWKILLVKPKERAIGVTRDLLEQTEEKVSQAGARSEVRPEREDLGMQHESTEALSSQEDIEFNTRQQQEELRKHPEEQGHSETEEPEEPQDADVSPIKSQASIEPKDDEVTQQSEEKQIEQNHSKMDFESAESECKEEPEEQHKGQSMEFEPRQSESKDRELEQPEEKVERDKPEMEVDSTGSKPEEHQLTQDEHIKEDDSQMEVEPEEPTTEVGSKGIQQATEENIPQNGPETEDVAVQEIAKITSDSRSAYSKIEINFHDSQSSKKLDIRRRNSPIMEEVEDAEASRFRQLVRRAPTGSAILEDY</sequence>
<dbReference type="OrthoDB" id="4067212at2759"/>
<evidence type="ECO:0000313" key="2">
    <source>
        <dbReference type="EMBL" id="CDF88890.1"/>
    </source>
</evidence>
<dbReference type="Proteomes" id="UP000019375">
    <property type="component" value="Unassembled WGS sequence"/>
</dbReference>
<reference evidence="3" key="1">
    <citation type="journal article" date="2013" name="Genome Announc.">
        <title>Genome sequence of the food spoilage yeast Zygosaccharomyces bailii CLIB 213(T).</title>
        <authorList>
            <person name="Galeote V."/>
            <person name="Bigey F."/>
            <person name="Devillers H."/>
            <person name="Neuveglise C."/>
            <person name="Dequin S."/>
        </authorList>
    </citation>
    <scope>NUCLEOTIDE SEQUENCE [LARGE SCALE GENOMIC DNA]</scope>
    <source>
        <strain evidence="3">CLIB 213 / ATCC 58445 / CBS 680 / CCRC 21525 / NBRC 1098 / NCYC 1416 / NRRL Y-2227</strain>
    </source>
</reference>
<feature type="compositionally biased region" description="Polar residues" evidence="1">
    <location>
        <begin position="408"/>
        <end position="422"/>
    </location>
</feature>
<evidence type="ECO:0000313" key="3">
    <source>
        <dbReference type="Proteomes" id="UP000019375"/>
    </source>
</evidence>
<feature type="compositionally biased region" description="Basic and acidic residues" evidence="1">
    <location>
        <begin position="374"/>
        <end position="390"/>
    </location>
</feature>
<accession>A0A8J2T5U9</accession>
<dbReference type="AlphaFoldDB" id="A0A8J2T5U9"/>